<feature type="transmembrane region" description="Helical" evidence="7">
    <location>
        <begin position="497"/>
        <end position="520"/>
    </location>
</feature>
<feature type="transmembrane region" description="Helical" evidence="7">
    <location>
        <begin position="299"/>
        <end position="316"/>
    </location>
</feature>
<feature type="signal peptide" evidence="8">
    <location>
        <begin position="1"/>
        <end position="22"/>
    </location>
</feature>
<dbReference type="EMBL" id="LNYP01000029">
    <property type="protein sequence ID" value="KTD37817.1"/>
    <property type="molecule type" value="Genomic_DNA"/>
</dbReference>
<dbReference type="Gene3D" id="2.30.30.60">
    <property type="match status" value="1"/>
</dbReference>
<feature type="transmembrane region" description="Helical" evidence="7">
    <location>
        <begin position="260"/>
        <end position="279"/>
    </location>
</feature>
<sequence length="744" mass="84784">MNVLRVSIVLLLTWCFASGAIAESQGGSFNIEHAKETLHTLNQQLSATRIEYNDLYTALATIHELQEQANACLLTSKGQLEKLDALLKDTTIAPTLLQEEHAHYQYLLHERQMNAKRVAFCSFLSFRLQEMQTMAEARMKKIDNYLLLQRSSPIWQQVHLESFSNFSINLKVLYSYSAIGQLNESQRILLLILMSVAFVVGIIFYHIGVRAQKKSHDYPILKGIKNYLPALFPLGLCSIYLHLMLPFVSPFLKNIFLSDVLFFYFLVHCLIKLYVDFLLKNKLWFNKNVMPILLRRSKILIHLILLGSLGIFISHGQSIPTQLMELCATLYITILSCSFLWLSWLIFQLDYFKHHASFLLPRLIKLILVIVFFVPILMAWFGYQDFALFFIPNLIATICLLALFWRVSVWLGYLYAVLSDLNHQTASKLRAMVGISQHETLIELFVIRLILNLGVLFLTTIGLLLIWRAPQYYIDAYFSIIYKGFKLYEIPITPVRILRGCFIFCIIMVIGRVIATRIAGFEAFKDEKDRQITVSTLITYIAFLIALFTGLMIAGVNFTSFALVAGAFSVGIGFGLQNIANDFVSGLILLINKPVKPGDHIAIGDVEGHVKKIRLLSTQIVTLAHSDAMIPNSHLIGKSVTNYTFHNNRYVKTNIQIMIEHGDDIQKARQIILDVLAKSKQVVQDANNQPTVLYELVFSYGVAYSFLDIWCVIKDVNKKHMITSELTMVIIDALKANDIQVKLN</sequence>
<gene>
    <name evidence="10" type="ORF">Loak_1493</name>
</gene>
<dbReference type="InterPro" id="IPR010920">
    <property type="entry name" value="LSM_dom_sf"/>
</dbReference>
<evidence type="ECO:0000256" key="7">
    <source>
        <dbReference type="SAM" id="Phobius"/>
    </source>
</evidence>
<dbReference type="InterPro" id="IPR023408">
    <property type="entry name" value="MscS_beta-dom_sf"/>
</dbReference>
<comment type="similarity">
    <text evidence="2">Belongs to the MscS (TC 1.A.23) family.</text>
</comment>
<accession>A0A0W0WZS5</accession>
<dbReference type="RefSeq" id="WP_058388887.1">
    <property type="nucleotide sequence ID" value="NZ_LCUA01000002.1"/>
</dbReference>
<dbReference type="Proteomes" id="UP000054858">
    <property type="component" value="Unassembled WGS sequence"/>
</dbReference>
<evidence type="ECO:0000256" key="8">
    <source>
        <dbReference type="SAM" id="SignalP"/>
    </source>
</evidence>
<dbReference type="PANTHER" id="PTHR30347:SF1">
    <property type="entry name" value="MECHANOSENSITIVE CHANNEL MSCK"/>
    <property type="match status" value="1"/>
</dbReference>
<dbReference type="InterPro" id="IPR052702">
    <property type="entry name" value="MscS-like_channel"/>
</dbReference>
<feature type="transmembrane region" description="Helical" evidence="7">
    <location>
        <begin position="328"/>
        <end position="347"/>
    </location>
</feature>
<comment type="subcellular location">
    <subcellularLocation>
        <location evidence="1">Cell membrane</location>
        <topology evidence="1">Multi-pass membrane protein</topology>
    </subcellularLocation>
</comment>
<comment type="caution">
    <text evidence="10">The sequence shown here is derived from an EMBL/GenBank/DDBJ whole genome shotgun (WGS) entry which is preliminary data.</text>
</comment>
<feature type="transmembrane region" description="Helical" evidence="7">
    <location>
        <begin position="188"/>
        <end position="207"/>
    </location>
</feature>
<organism evidence="10 11">
    <name type="scientific">Legionella oakridgensis</name>
    <dbReference type="NCBI Taxonomy" id="29423"/>
    <lineage>
        <taxon>Bacteria</taxon>
        <taxon>Pseudomonadati</taxon>
        <taxon>Pseudomonadota</taxon>
        <taxon>Gammaproteobacteria</taxon>
        <taxon>Legionellales</taxon>
        <taxon>Legionellaceae</taxon>
        <taxon>Legionella</taxon>
    </lineage>
</organism>
<dbReference type="Gene3D" id="3.30.70.100">
    <property type="match status" value="1"/>
</dbReference>
<dbReference type="GO" id="GO:0005886">
    <property type="term" value="C:plasma membrane"/>
    <property type="evidence" value="ECO:0007669"/>
    <property type="project" value="UniProtKB-SubCell"/>
</dbReference>
<dbReference type="AlphaFoldDB" id="A0A0W0WZS5"/>
<keyword evidence="6 7" id="KW-0472">Membrane</keyword>
<proteinExistence type="inferred from homology"/>
<feature type="transmembrane region" description="Helical" evidence="7">
    <location>
        <begin position="359"/>
        <end position="380"/>
    </location>
</feature>
<dbReference type="InterPro" id="IPR011066">
    <property type="entry name" value="MscS_channel_C_sf"/>
</dbReference>
<evidence type="ECO:0000256" key="3">
    <source>
        <dbReference type="ARBA" id="ARBA00022475"/>
    </source>
</evidence>
<feature type="domain" description="Mechanosensitive ion channel MscS" evidence="9">
    <location>
        <begin position="578"/>
        <end position="644"/>
    </location>
</feature>
<feature type="transmembrane region" description="Helical" evidence="7">
    <location>
        <begin position="445"/>
        <end position="467"/>
    </location>
</feature>
<feature type="transmembrane region" description="Helical" evidence="7">
    <location>
        <begin position="227"/>
        <end position="248"/>
    </location>
</feature>
<keyword evidence="3" id="KW-1003">Cell membrane</keyword>
<protein>
    <submittedName>
        <fullName evidence="10">Mechanosensitive ion channel MscS</fullName>
    </submittedName>
</protein>
<reference evidence="10 11" key="1">
    <citation type="submission" date="2015-11" db="EMBL/GenBank/DDBJ databases">
        <title>Genomic analysis of 38 Legionella species identifies large and diverse effector repertoires.</title>
        <authorList>
            <person name="Burstein D."/>
            <person name="Amaro F."/>
            <person name="Zusman T."/>
            <person name="Lifshitz Z."/>
            <person name="Cohen O."/>
            <person name="Gilbert J.A."/>
            <person name="Pupko T."/>
            <person name="Shuman H.A."/>
            <person name="Segal G."/>
        </authorList>
    </citation>
    <scope>NUCLEOTIDE SEQUENCE [LARGE SCALE GENOMIC DNA]</scope>
    <source>
        <strain evidence="10 11">Oak Ridge-10</strain>
    </source>
</reference>
<name>A0A0W0WZS5_9GAMM</name>
<keyword evidence="5 7" id="KW-1133">Transmembrane helix</keyword>
<evidence type="ECO:0000256" key="6">
    <source>
        <dbReference type="ARBA" id="ARBA00023136"/>
    </source>
</evidence>
<evidence type="ECO:0000256" key="1">
    <source>
        <dbReference type="ARBA" id="ARBA00004651"/>
    </source>
</evidence>
<dbReference type="SUPFAM" id="SSF82861">
    <property type="entry name" value="Mechanosensitive channel protein MscS (YggB), transmembrane region"/>
    <property type="match status" value="1"/>
</dbReference>
<keyword evidence="4 7" id="KW-0812">Transmembrane</keyword>
<feature type="transmembrane region" description="Helical" evidence="7">
    <location>
        <begin position="386"/>
        <end position="405"/>
    </location>
</feature>
<evidence type="ECO:0000256" key="5">
    <source>
        <dbReference type="ARBA" id="ARBA00022989"/>
    </source>
</evidence>
<dbReference type="Gene3D" id="1.10.287.1260">
    <property type="match status" value="1"/>
</dbReference>
<dbReference type="PANTHER" id="PTHR30347">
    <property type="entry name" value="POTASSIUM CHANNEL RELATED"/>
    <property type="match status" value="1"/>
</dbReference>
<dbReference type="SUPFAM" id="SSF50182">
    <property type="entry name" value="Sm-like ribonucleoproteins"/>
    <property type="match status" value="1"/>
</dbReference>
<dbReference type="GO" id="GO:0008381">
    <property type="term" value="F:mechanosensitive monoatomic ion channel activity"/>
    <property type="evidence" value="ECO:0007669"/>
    <property type="project" value="UniProtKB-ARBA"/>
</dbReference>
<dbReference type="Pfam" id="PF00924">
    <property type="entry name" value="MS_channel_2nd"/>
    <property type="match status" value="1"/>
</dbReference>
<evidence type="ECO:0000313" key="11">
    <source>
        <dbReference type="Proteomes" id="UP000054858"/>
    </source>
</evidence>
<keyword evidence="8" id="KW-0732">Signal</keyword>
<feature type="chain" id="PRO_5006916011" evidence="8">
    <location>
        <begin position="23"/>
        <end position="744"/>
    </location>
</feature>
<dbReference type="InterPro" id="IPR006685">
    <property type="entry name" value="MscS_channel_2nd"/>
</dbReference>
<dbReference type="PATRIC" id="fig|29423.5.peg.1566"/>
<evidence type="ECO:0000313" key="10">
    <source>
        <dbReference type="EMBL" id="KTD37817.1"/>
    </source>
</evidence>
<dbReference type="InterPro" id="IPR011014">
    <property type="entry name" value="MscS_channel_TM-2"/>
</dbReference>
<feature type="transmembrane region" description="Helical" evidence="7">
    <location>
        <begin position="532"/>
        <end position="554"/>
    </location>
</feature>
<evidence type="ECO:0000259" key="9">
    <source>
        <dbReference type="Pfam" id="PF00924"/>
    </source>
</evidence>
<evidence type="ECO:0000256" key="2">
    <source>
        <dbReference type="ARBA" id="ARBA00008017"/>
    </source>
</evidence>
<dbReference type="SUPFAM" id="SSF82689">
    <property type="entry name" value="Mechanosensitive channel protein MscS (YggB), C-terminal domain"/>
    <property type="match status" value="1"/>
</dbReference>
<evidence type="ECO:0000256" key="4">
    <source>
        <dbReference type="ARBA" id="ARBA00022692"/>
    </source>
</evidence>